<dbReference type="Pfam" id="PF10282">
    <property type="entry name" value="Lactonase"/>
    <property type="match status" value="1"/>
</dbReference>
<evidence type="ECO:0000313" key="5">
    <source>
        <dbReference type="Proteomes" id="UP000642468"/>
    </source>
</evidence>
<evidence type="ECO:0000313" key="4">
    <source>
        <dbReference type="EMBL" id="MBD2716598.1"/>
    </source>
</evidence>
<proteinExistence type="inferred from homology"/>
<dbReference type="InterPro" id="IPR019546">
    <property type="entry name" value="TAT_signal_bac_arc"/>
</dbReference>
<organism evidence="4 5">
    <name type="scientific">Hymenobacter duratus</name>
    <dbReference type="NCBI Taxonomy" id="2771356"/>
    <lineage>
        <taxon>Bacteria</taxon>
        <taxon>Pseudomonadati</taxon>
        <taxon>Bacteroidota</taxon>
        <taxon>Cytophagia</taxon>
        <taxon>Cytophagales</taxon>
        <taxon>Hymenobacteraceae</taxon>
        <taxon>Hymenobacter</taxon>
    </lineage>
</organism>
<gene>
    <name evidence="4" type="ORF">IC231_16245</name>
</gene>
<dbReference type="Proteomes" id="UP000642468">
    <property type="component" value="Unassembled WGS sequence"/>
</dbReference>
<dbReference type="PANTHER" id="PTHR30344">
    <property type="entry name" value="6-PHOSPHOGLUCONOLACTONASE-RELATED"/>
    <property type="match status" value="1"/>
</dbReference>
<dbReference type="InterPro" id="IPR019405">
    <property type="entry name" value="Lactonase_7-beta_prop"/>
</dbReference>
<feature type="region of interest" description="Disordered" evidence="3">
    <location>
        <begin position="164"/>
        <end position="187"/>
    </location>
</feature>
<comment type="similarity">
    <text evidence="1">Belongs to the cycloisomerase 2 family.</text>
</comment>
<dbReference type="EMBL" id="JACWZZ010000004">
    <property type="protein sequence ID" value="MBD2716598.1"/>
    <property type="molecule type" value="Genomic_DNA"/>
</dbReference>
<dbReference type="PROSITE" id="PS51318">
    <property type="entry name" value="TAT"/>
    <property type="match status" value="1"/>
</dbReference>
<keyword evidence="2" id="KW-0119">Carbohydrate metabolism</keyword>
<keyword evidence="2" id="KW-0313">Glucose metabolism</keyword>
<sequence>MLVPKFSRRHFLKLSGVAVAALPLALAGWPAVAAGRKSRDYLVYVGTFAKPGTDSIFLYRLSPATGALTRLRAEKGGENPAFLALDSRQQYLYAANEINEYQGAKSGFVTAFSIDRRTGSLTRLNEQPSGTSGPCYISLDRTNRAALVANYAGGSVSLLPIESSNGKLRPASATDQHRGSGPNKNRQNEAHAHCIIPDPANRFAFAVDLGTDQVLGYKLDARQGSLVPLPVPAFTTQPGAGPRHLTFHPNGRWAYLTNELTSTVSALTYDNTAGTFRELHTLSALPTDFSGPNTCADIHVAPNGRFVYATNRGHDSVVVFAIDVMSGRLTPVQHVSTQGKTPRNFAIAPTGAILLVANQNSNSIVTYFINAQTGLLTPTGVAVEVPAPVCLQVVPDFLA</sequence>
<dbReference type="InterPro" id="IPR011048">
    <property type="entry name" value="Haem_d1_sf"/>
</dbReference>
<comment type="caution">
    <text evidence="4">The sequence shown here is derived from an EMBL/GenBank/DDBJ whole genome shotgun (WGS) entry which is preliminary data.</text>
</comment>
<evidence type="ECO:0000256" key="1">
    <source>
        <dbReference type="ARBA" id="ARBA00005564"/>
    </source>
</evidence>
<name>A0ABR8JLX4_9BACT</name>
<dbReference type="PANTHER" id="PTHR30344:SF1">
    <property type="entry name" value="6-PHOSPHOGLUCONOLACTONASE"/>
    <property type="match status" value="1"/>
</dbReference>
<keyword evidence="5" id="KW-1185">Reference proteome</keyword>
<dbReference type="SUPFAM" id="SSF51004">
    <property type="entry name" value="C-terminal (heme d1) domain of cytochrome cd1-nitrite reductase"/>
    <property type="match status" value="1"/>
</dbReference>
<dbReference type="NCBIfam" id="TIGR01409">
    <property type="entry name" value="TAT_signal_seq"/>
    <property type="match status" value="1"/>
</dbReference>
<dbReference type="Gene3D" id="2.130.10.10">
    <property type="entry name" value="YVTN repeat-like/Quinoprotein amine dehydrogenase"/>
    <property type="match status" value="1"/>
</dbReference>
<dbReference type="InterPro" id="IPR006311">
    <property type="entry name" value="TAT_signal"/>
</dbReference>
<evidence type="ECO:0000256" key="3">
    <source>
        <dbReference type="SAM" id="MobiDB-lite"/>
    </source>
</evidence>
<dbReference type="InterPro" id="IPR050282">
    <property type="entry name" value="Cycloisomerase_2"/>
</dbReference>
<protein>
    <submittedName>
        <fullName evidence="4">Lactonase family protein</fullName>
    </submittedName>
</protein>
<dbReference type="RefSeq" id="WP_190785979.1">
    <property type="nucleotide sequence ID" value="NZ_JACWZZ010000004.1"/>
</dbReference>
<accession>A0ABR8JLX4</accession>
<dbReference type="InterPro" id="IPR015943">
    <property type="entry name" value="WD40/YVTN_repeat-like_dom_sf"/>
</dbReference>
<evidence type="ECO:0000256" key="2">
    <source>
        <dbReference type="ARBA" id="ARBA00022526"/>
    </source>
</evidence>
<reference evidence="4 5" key="1">
    <citation type="submission" date="2020-09" db="EMBL/GenBank/DDBJ databases">
        <authorList>
            <person name="Kim M.K."/>
        </authorList>
    </citation>
    <scope>NUCLEOTIDE SEQUENCE [LARGE SCALE GENOMIC DNA]</scope>
    <source>
        <strain evidence="4 5">BT646</strain>
    </source>
</reference>